<dbReference type="RefSeq" id="WP_127604816.1">
    <property type="nucleotide sequence ID" value="NZ_JARTHJ010000038.1"/>
</dbReference>
<dbReference type="GO" id="GO:0005886">
    <property type="term" value="C:plasma membrane"/>
    <property type="evidence" value="ECO:0007669"/>
    <property type="project" value="UniProtKB-SubCell"/>
</dbReference>
<evidence type="ECO:0000256" key="6">
    <source>
        <dbReference type="ARBA" id="ARBA00022989"/>
    </source>
</evidence>
<dbReference type="InterPro" id="IPR000515">
    <property type="entry name" value="MetI-like"/>
</dbReference>
<organism evidence="12 13">
    <name type="scientific">Paenibacillus validus</name>
    <dbReference type="NCBI Taxonomy" id="44253"/>
    <lineage>
        <taxon>Bacteria</taxon>
        <taxon>Bacillati</taxon>
        <taxon>Bacillota</taxon>
        <taxon>Bacilli</taxon>
        <taxon>Bacillales</taxon>
        <taxon>Paenibacillaceae</taxon>
        <taxon>Paenibacillus</taxon>
    </lineage>
</organism>
<evidence type="ECO:0000313" key="13">
    <source>
        <dbReference type="Proteomes" id="UP000450917"/>
    </source>
</evidence>
<feature type="transmembrane region" description="Helical" evidence="10">
    <location>
        <begin position="161"/>
        <end position="180"/>
    </location>
</feature>
<feature type="domain" description="ABC transmembrane type-1" evidence="11">
    <location>
        <begin position="98"/>
        <end position="287"/>
    </location>
</feature>
<comment type="function">
    <text evidence="8">Part of the ABC transporter complex GsiABCD involved in glutathione import. Probably responsible for the translocation of the substrate across the membrane.</text>
</comment>
<proteinExistence type="inferred from homology"/>
<evidence type="ECO:0000259" key="11">
    <source>
        <dbReference type="PROSITE" id="PS50928"/>
    </source>
</evidence>
<evidence type="ECO:0000256" key="5">
    <source>
        <dbReference type="ARBA" id="ARBA00022692"/>
    </source>
</evidence>
<dbReference type="InterPro" id="IPR050366">
    <property type="entry name" value="BP-dependent_transpt_permease"/>
</dbReference>
<dbReference type="AlphaFoldDB" id="A0A7X3CRS0"/>
<keyword evidence="3 10" id="KW-0813">Transport</keyword>
<dbReference type="SUPFAM" id="SSF161098">
    <property type="entry name" value="MetI-like"/>
    <property type="match status" value="1"/>
</dbReference>
<dbReference type="PANTHER" id="PTHR43386">
    <property type="entry name" value="OLIGOPEPTIDE TRANSPORT SYSTEM PERMEASE PROTEIN APPC"/>
    <property type="match status" value="1"/>
</dbReference>
<dbReference type="EMBL" id="WNZX01000007">
    <property type="protein sequence ID" value="MUG71035.1"/>
    <property type="molecule type" value="Genomic_DNA"/>
</dbReference>
<dbReference type="Pfam" id="PF12911">
    <property type="entry name" value="OppC_N"/>
    <property type="match status" value="1"/>
</dbReference>
<feature type="transmembrane region" description="Helical" evidence="10">
    <location>
        <begin position="133"/>
        <end position="155"/>
    </location>
</feature>
<evidence type="ECO:0000256" key="10">
    <source>
        <dbReference type="RuleBase" id="RU363032"/>
    </source>
</evidence>
<evidence type="ECO:0000256" key="2">
    <source>
        <dbReference type="ARBA" id="ARBA00009306"/>
    </source>
</evidence>
<evidence type="ECO:0000256" key="9">
    <source>
        <dbReference type="ARBA" id="ARBA00041106"/>
    </source>
</evidence>
<keyword evidence="6 10" id="KW-1133">Transmembrane helix</keyword>
<dbReference type="PANTHER" id="PTHR43386:SF3">
    <property type="entry name" value="GLUTATHIONE TRANSPORT SYSTEM PERMEASE PROTEIN GSID"/>
    <property type="match status" value="1"/>
</dbReference>
<evidence type="ECO:0000256" key="8">
    <source>
        <dbReference type="ARBA" id="ARBA00037215"/>
    </source>
</evidence>
<sequence length="300" mass="31853">MSKTAASTGITDTLTQKAAPAESPFRRFVRNFQRQKIGVAALLIVLLLFVISLIGPQLVSYDPAAPDYNAVLEAPSLKHWAGTDEFGRDIFSRIVSGTRISLSVGLLSVLFGASIGTFFGLTAGYYGGRYDSMVMRVCDVLFAFPGILLAIAIIAILGPGLANVVVAVAIFTVPIFIRIVRGNTLSLKSMTYIEAARAIGVKDSAIIWKHIFPGTLSVVLVYLTMRIGSAILIAASLSFLGMGAQPPTPEWGAMLSSGRGSMTSAPHVAIFPGLAILVTCLAFNVLGDSVRDALDRKITE</sequence>
<dbReference type="InterPro" id="IPR035906">
    <property type="entry name" value="MetI-like_sf"/>
</dbReference>
<comment type="caution">
    <text evidence="12">The sequence shown here is derived from an EMBL/GenBank/DDBJ whole genome shotgun (WGS) entry which is preliminary data.</text>
</comment>
<evidence type="ECO:0000256" key="3">
    <source>
        <dbReference type="ARBA" id="ARBA00022448"/>
    </source>
</evidence>
<feature type="transmembrane region" description="Helical" evidence="10">
    <location>
        <begin position="219"/>
        <end position="244"/>
    </location>
</feature>
<dbReference type="Gene3D" id="1.10.3720.10">
    <property type="entry name" value="MetI-like"/>
    <property type="match status" value="1"/>
</dbReference>
<comment type="subcellular location">
    <subcellularLocation>
        <location evidence="1 10">Cell membrane</location>
        <topology evidence="1 10">Multi-pass membrane protein</topology>
    </subcellularLocation>
</comment>
<accession>A0A7X3CRS0</accession>
<feature type="transmembrane region" description="Helical" evidence="10">
    <location>
        <begin position="37"/>
        <end position="59"/>
    </location>
</feature>
<keyword evidence="4" id="KW-1003">Cell membrane</keyword>
<evidence type="ECO:0000313" key="12">
    <source>
        <dbReference type="EMBL" id="MUG71035.1"/>
    </source>
</evidence>
<evidence type="ECO:0000256" key="7">
    <source>
        <dbReference type="ARBA" id="ARBA00023136"/>
    </source>
</evidence>
<dbReference type="Pfam" id="PF00528">
    <property type="entry name" value="BPD_transp_1"/>
    <property type="match status" value="1"/>
</dbReference>
<keyword evidence="13" id="KW-1185">Reference proteome</keyword>
<feature type="transmembrane region" description="Helical" evidence="10">
    <location>
        <begin position="100"/>
        <end position="121"/>
    </location>
</feature>
<evidence type="ECO:0000256" key="1">
    <source>
        <dbReference type="ARBA" id="ARBA00004651"/>
    </source>
</evidence>
<protein>
    <recommendedName>
        <fullName evidence="9">Glutathione transport system permease protein GsiD</fullName>
    </recommendedName>
</protein>
<dbReference type="PROSITE" id="PS50928">
    <property type="entry name" value="ABC_TM1"/>
    <property type="match status" value="1"/>
</dbReference>
<reference evidence="12 13" key="1">
    <citation type="submission" date="2019-11" db="EMBL/GenBank/DDBJ databases">
        <title>Draft genome sequences of five Paenibacillus species of dairy origin.</title>
        <authorList>
            <person name="Olajide A.M."/>
            <person name="Chen S."/>
            <person name="Lapointe G."/>
        </authorList>
    </citation>
    <scope>NUCLEOTIDE SEQUENCE [LARGE SCALE GENOMIC DNA]</scope>
    <source>
        <strain evidence="12 13">2CS3</strain>
    </source>
</reference>
<evidence type="ECO:0000256" key="4">
    <source>
        <dbReference type="ARBA" id="ARBA00022475"/>
    </source>
</evidence>
<feature type="transmembrane region" description="Helical" evidence="10">
    <location>
        <begin position="264"/>
        <end position="287"/>
    </location>
</feature>
<keyword evidence="5 10" id="KW-0812">Transmembrane</keyword>
<gene>
    <name evidence="12" type="ORF">GNP93_10115</name>
</gene>
<dbReference type="Proteomes" id="UP000450917">
    <property type="component" value="Unassembled WGS sequence"/>
</dbReference>
<comment type="similarity">
    <text evidence="2 10">Belongs to the binding-protein-dependent transport system permease family.</text>
</comment>
<dbReference type="CDD" id="cd06261">
    <property type="entry name" value="TM_PBP2"/>
    <property type="match status" value="1"/>
</dbReference>
<name>A0A7X3CRS0_9BACL</name>
<keyword evidence="7 10" id="KW-0472">Membrane</keyword>
<dbReference type="GO" id="GO:0071916">
    <property type="term" value="F:dipeptide transmembrane transporter activity"/>
    <property type="evidence" value="ECO:0007669"/>
    <property type="project" value="TreeGrafter"/>
</dbReference>
<dbReference type="InterPro" id="IPR025966">
    <property type="entry name" value="OppC_N"/>
</dbReference>